<dbReference type="Proteomes" id="UP000240728">
    <property type="component" value="Unassembled WGS sequence"/>
</dbReference>
<dbReference type="SFLD" id="SFLDG01067">
    <property type="entry name" value="SPASM/twitch_domain_containing"/>
    <property type="match status" value="1"/>
</dbReference>
<evidence type="ECO:0000313" key="8">
    <source>
        <dbReference type="Proteomes" id="UP000240728"/>
    </source>
</evidence>
<dbReference type="InterPro" id="IPR013785">
    <property type="entry name" value="Aldolase_TIM"/>
</dbReference>
<keyword evidence="5" id="KW-0411">Iron-sulfur</keyword>
<dbReference type="GO" id="GO:0046872">
    <property type="term" value="F:metal ion binding"/>
    <property type="evidence" value="ECO:0007669"/>
    <property type="project" value="UniProtKB-KW"/>
</dbReference>
<keyword evidence="3" id="KW-0479">Metal-binding</keyword>
<accession>A0AAX0YVM1</accession>
<dbReference type="GO" id="GO:0003824">
    <property type="term" value="F:catalytic activity"/>
    <property type="evidence" value="ECO:0007669"/>
    <property type="project" value="InterPro"/>
</dbReference>
<sequence>MFSNKKEPFKYSQDYPKKWLHIAKFWFNLKALWRWVRVQRPISKLMGYQYRVANDLIEIDITYQCNLKCNNCNRSSAQAPDNRHLKLSDISQFVEDSLNQKRYWRKIRILGGEPTLHPQLHEILDELYKLKQVHSDISIQLVTNGYGRRVNKVIGELPDWLYVENSSKIDSVQPEFGPFNLAPVDSWYHKFSDFSNGCDIAKTCGIGLTPQGYFPCAVAGGIDRVLNKNSGRQSLPDSDDEMRDLMKIACGLCGRFRDGHYVPPKLRAKILEQRTSDSWIKIYQEWDSNKDRNGH</sequence>
<dbReference type="SUPFAM" id="SSF102114">
    <property type="entry name" value="Radical SAM enzymes"/>
    <property type="match status" value="1"/>
</dbReference>
<dbReference type="RefSeq" id="WP_045044175.1">
    <property type="nucleotide sequence ID" value="NZ_JZTB01000066.1"/>
</dbReference>
<dbReference type="AlphaFoldDB" id="A0AAX0YVM1"/>
<protein>
    <submittedName>
        <fullName evidence="7">Radical SAM protein</fullName>
    </submittedName>
</protein>
<organism evidence="7 8">
    <name type="scientific">Photobacterium kishitanii</name>
    <dbReference type="NCBI Taxonomy" id="318456"/>
    <lineage>
        <taxon>Bacteria</taxon>
        <taxon>Pseudomonadati</taxon>
        <taxon>Pseudomonadota</taxon>
        <taxon>Gammaproteobacteria</taxon>
        <taxon>Vibrionales</taxon>
        <taxon>Vibrionaceae</taxon>
        <taxon>Photobacterium</taxon>
    </lineage>
</organism>
<evidence type="ECO:0000256" key="5">
    <source>
        <dbReference type="ARBA" id="ARBA00023014"/>
    </source>
</evidence>
<gene>
    <name evidence="7" type="ORF">C0W53_07960</name>
</gene>
<reference evidence="7 8" key="1">
    <citation type="submission" date="2018-01" db="EMBL/GenBank/DDBJ databases">
        <title>Whole genome sequencing of Histamine producing bacteria.</title>
        <authorList>
            <person name="Butler K."/>
        </authorList>
    </citation>
    <scope>NUCLEOTIDE SEQUENCE [LARGE SCALE GENOMIC DNA]</scope>
    <source>
        <strain evidence="7 8">A1-4</strain>
    </source>
</reference>
<evidence type="ECO:0000256" key="4">
    <source>
        <dbReference type="ARBA" id="ARBA00023004"/>
    </source>
</evidence>
<dbReference type="PANTHER" id="PTHR11228:SF7">
    <property type="entry name" value="PQQA PEPTIDE CYCLASE"/>
    <property type="match status" value="1"/>
</dbReference>
<keyword evidence="4" id="KW-0408">Iron</keyword>
<dbReference type="EMBL" id="PYOZ01000004">
    <property type="protein sequence ID" value="PSX45163.1"/>
    <property type="molecule type" value="Genomic_DNA"/>
</dbReference>
<dbReference type="Gene3D" id="3.20.20.70">
    <property type="entry name" value="Aldolase class I"/>
    <property type="match status" value="1"/>
</dbReference>
<dbReference type="InterPro" id="IPR050377">
    <property type="entry name" value="Radical_SAM_PqqE_MftC-like"/>
</dbReference>
<dbReference type="Pfam" id="PF04055">
    <property type="entry name" value="Radical_SAM"/>
    <property type="match status" value="1"/>
</dbReference>
<dbReference type="InterPro" id="IPR007197">
    <property type="entry name" value="rSAM"/>
</dbReference>
<keyword evidence="8" id="KW-1185">Reference proteome</keyword>
<keyword evidence="2" id="KW-0949">S-adenosyl-L-methionine</keyword>
<name>A0AAX0YVM1_9GAMM</name>
<feature type="domain" description="Radical SAM core" evidence="6">
    <location>
        <begin position="61"/>
        <end position="151"/>
    </location>
</feature>
<dbReference type="PANTHER" id="PTHR11228">
    <property type="entry name" value="RADICAL SAM DOMAIN PROTEIN"/>
    <property type="match status" value="1"/>
</dbReference>
<evidence type="ECO:0000259" key="6">
    <source>
        <dbReference type="Pfam" id="PF04055"/>
    </source>
</evidence>
<evidence type="ECO:0000256" key="2">
    <source>
        <dbReference type="ARBA" id="ARBA00022691"/>
    </source>
</evidence>
<evidence type="ECO:0000256" key="3">
    <source>
        <dbReference type="ARBA" id="ARBA00022723"/>
    </source>
</evidence>
<evidence type="ECO:0000313" key="7">
    <source>
        <dbReference type="EMBL" id="PSX45163.1"/>
    </source>
</evidence>
<dbReference type="InterPro" id="IPR058240">
    <property type="entry name" value="rSAM_sf"/>
</dbReference>
<dbReference type="GO" id="GO:0051536">
    <property type="term" value="F:iron-sulfur cluster binding"/>
    <property type="evidence" value="ECO:0007669"/>
    <property type="project" value="UniProtKB-KW"/>
</dbReference>
<dbReference type="CDD" id="cd01335">
    <property type="entry name" value="Radical_SAM"/>
    <property type="match status" value="1"/>
</dbReference>
<comment type="caution">
    <text evidence="7">The sequence shown here is derived from an EMBL/GenBank/DDBJ whole genome shotgun (WGS) entry which is preliminary data.</text>
</comment>
<evidence type="ECO:0000256" key="1">
    <source>
        <dbReference type="ARBA" id="ARBA00001966"/>
    </source>
</evidence>
<proteinExistence type="predicted"/>
<dbReference type="SFLD" id="SFLDS00029">
    <property type="entry name" value="Radical_SAM"/>
    <property type="match status" value="1"/>
</dbReference>
<comment type="cofactor">
    <cofactor evidence="1">
        <name>[4Fe-4S] cluster</name>
        <dbReference type="ChEBI" id="CHEBI:49883"/>
    </cofactor>
</comment>